<evidence type="ECO:0000313" key="10">
    <source>
        <dbReference type="EMBL" id="KAF7496416.1"/>
    </source>
</evidence>
<feature type="transmembrane region" description="Helical" evidence="8">
    <location>
        <begin position="317"/>
        <end position="339"/>
    </location>
</feature>
<keyword evidence="4" id="KW-0769">Symport</keyword>
<feature type="compositionally biased region" description="Low complexity" evidence="7">
    <location>
        <begin position="525"/>
        <end position="534"/>
    </location>
</feature>
<accession>A0A834RI53</accession>
<gene>
    <name evidence="10" type="ORF">SSS_2592</name>
</gene>
<keyword evidence="9" id="KW-0732">Signal</keyword>
<reference evidence="12" key="1">
    <citation type="journal article" date="2020" name="PLoS Negl. Trop. Dis.">
        <title>High-quality nuclear genome for Sarcoptes scabiei-A critical resource for a neglected parasite.</title>
        <authorList>
            <person name="Korhonen P.K."/>
            <person name="Gasser R.B."/>
            <person name="Ma G."/>
            <person name="Wang T."/>
            <person name="Stroehlein A.J."/>
            <person name="Young N.D."/>
            <person name="Ang C.S."/>
            <person name="Fernando D.D."/>
            <person name="Lu H.C."/>
            <person name="Taylor S."/>
            <person name="Reynolds S.L."/>
            <person name="Mofiz E."/>
            <person name="Najaraj S.H."/>
            <person name="Gowda H."/>
            <person name="Madugundu A."/>
            <person name="Renuse S."/>
            <person name="Holt D."/>
            <person name="Pandey A."/>
            <person name="Papenfuss A.T."/>
            <person name="Fischer K."/>
        </authorList>
    </citation>
    <scope>NUCLEOTIDE SEQUENCE [LARGE SCALE GENOMIC DNA]</scope>
</reference>
<name>A0A834RI53_SARSC</name>
<feature type="transmembrane region" description="Helical" evidence="8">
    <location>
        <begin position="192"/>
        <end position="211"/>
    </location>
</feature>
<evidence type="ECO:0000256" key="9">
    <source>
        <dbReference type="SAM" id="SignalP"/>
    </source>
</evidence>
<evidence type="ECO:0000256" key="5">
    <source>
        <dbReference type="ARBA" id="ARBA00022989"/>
    </source>
</evidence>
<feature type="signal peptide" evidence="9">
    <location>
        <begin position="1"/>
        <end position="24"/>
    </location>
</feature>
<evidence type="ECO:0000256" key="2">
    <source>
        <dbReference type="ARBA" id="ARBA00006528"/>
    </source>
</evidence>
<dbReference type="EMBL" id="WVUK01000008">
    <property type="protein sequence ID" value="KAF7496416.1"/>
    <property type="molecule type" value="Genomic_DNA"/>
</dbReference>
<evidence type="ECO:0000313" key="11">
    <source>
        <dbReference type="EnsemblMetazoa" id="KAF7496416.1"/>
    </source>
</evidence>
<evidence type="ECO:0000256" key="3">
    <source>
        <dbReference type="ARBA" id="ARBA00022692"/>
    </source>
</evidence>
<evidence type="ECO:0000256" key="4">
    <source>
        <dbReference type="ARBA" id="ARBA00022847"/>
    </source>
</evidence>
<feature type="transmembrane region" description="Helical" evidence="8">
    <location>
        <begin position="287"/>
        <end position="305"/>
    </location>
</feature>
<dbReference type="OrthoDB" id="203097at2759"/>
<feature type="region of interest" description="Disordered" evidence="7">
    <location>
        <begin position="577"/>
        <end position="596"/>
    </location>
</feature>
<feature type="transmembrane region" description="Helical" evidence="8">
    <location>
        <begin position="442"/>
        <end position="464"/>
    </location>
</feature>
<keyword evidence="3 8" id="KW-0812">Transmembrane</keyword>
<feature type="transmembrane region" description="Helical" evidence="8">
    <location>
        <begin position="223"/>
        <end position="243"/>
    </location>
</feature>
<dbReference type="PANTHER" id="PTHR10361">
    <property type="entry name" value="SODIUM-BILE ACID COTRANSPORTER"/>
    <property type="match status" value="1"/>
</dbReference>
<feature type="transmembrane region" description="Helical" evidence="8">
    <location>
        <begin position="351"/>
        <end position="370"/>
    </location>
</feature>
<dbReference type="Gene3D" id="1.20.1530.20">
    <property type="match status" value="1"/>
</dbReference>
<feature type="transmembrane region" description="Helical" evidence="8">
    <location>
        <begin position="255"/>
        <end position="275"/>
    </location>
</feature>
<dbReference type="AlphaFoldDB" id="A0A834RI53"/>
<reference evidence="11" key="3">
    <citation type="submission" date="2022-06" db="UniProtKB">
        <authorList>
            <consortium name="EnsemblMetazoa"/>
        </authorList>
    </citation>
    <scope>IDENTIFICATION</scope>
</reference>
<keyword evidence="4" id="KW-0813">Transport</keyword>
<dbReference type="PANTHER" id="PTHR10361:SF28">
    <property type="entry name" value="P3 PROTEIN-RELATED"/>
    <property type="match status" value="1"/>
</dbReference>
<organism evidence="10">
    <name type="scientific">Sarcoptes scabiei</name>
    <name type="common">Itch mite</name>
    <name type="synonym">Acarus scabiei</name>
    <dbReference type="NCBI Taxonomy" id="52283"/>
    <lineage>
        <taxon>Eukaryota</taxon>
        <taxon>Metazoa</taxon>
        <taxon>Ecdysozoa</taxon>
        <taxon>Arthropoda</taxon>
        <taxon>Chelicerata</taxon>
        <taxon>Arachnida</taxon>
        <taxon>Acari</taxon>
        <taxon>Acariformes</taxon>
        <taxon>Sarcoptiformes</taxon>
        <taxon>Astigmata</taxon>
        <taxon>Psoroptidia</taxon>
        <taxon>Sarcoptoidea</taxon>
        <taxon>Sarcoptidae</taxon>
        <taxon>Sarcoptinae</taxon>
        <taxon>Sarcoptes</taxon>
    </lineage>
</organism>
<feature type="transmembrane region" description="Helical" evidence="8">
    <location>
        <begin position="382"/>
        <end position="401"/>
    </location>
</feature>
<keyword evidence="6 8" id="KW-0472">Membrane</keyword>
<feature type="chain" id="PRO_5038259439" evidence="9">
    <location>
        <begin position="25"/>
        <end position="596"/>
    </location>
</feature>
<dbReference type="InterPro" id="IPR002657">
    <property type="entry name" value="BilAc:Na_symport/Acr3"/>
</dbReference>
<dbReference type="Proteomes" id="UP000070412">
    <property type="component" value="Unassembled WGS sequence"/>
</dbReference>
<comment type="similarity">
    <text evidence="2">Belongs to the bile acid:sodium symporter (BASS) (TC 2.A.28) family.</text>
</comment>
<feature type="compositionally biased region" description="Basic and acidic residues" evidence="7">
    <location>
        <begin position="95"/>
        <end position="104"/>
    </location>
</feature>
<feature type="region of interest" description="Disordered" evidence="7">
    <location>
        <begin position="95"/>
        <end position="132"/>
    </location>
</feature>
<evidence type="ECO:0000256" key="8">
    <source>
        <dbReference type="SAM" id="Phobius"/>
    </source>
</evidence>
<feature type="compositionally biased region" description="Basic and acidic residues" evidence="7">
    <location>
        <begin position="541"/>
        <end position="566"/>
    </location>
</feature>
<proteinExistence type="inferred from homology"/>
<feature type="region of interest" description="Disordered" evidence="7">
    <location>
        <begin position="523"/>
        <end position="566"/>
    </location>
</feature>
<evidence type="ECO:0000256" key="1">
    <source>
        <dbReference type="ARBA" id="ARBA00004141"/>
    </source>
</evidence>
<dbReference type="EnsemblMetazoa" id="SSS_2592s_mrna">
    <property type="protein sequence ID" value="KAF7496416.1"/>
    <property type="gene ID" value="SSS_2592"/>
</dbReference>
<dbReference type="InterPro" id="IPR004710">
    <property type="entry name" value="Bilac:Na_transpt"/>
</dbReference>
<dbReference type="Pfam" id="PF01758">
    <property type="entry name" value="SBF"/>
    <property type="match status" value="1"/>
</dbReference>
<dbReference type="InterPro" id="IPR038770">
    <property type="entry name" value="Na+/solute_symporter_sf"/>
</dbReference>
<reference evidence="10" key="2">
    <citation type="submission" date="2020-01" db="EMBL/GenBank/DDBJ databases">
        <authorList>
            <person name="Korhonen P.K.K."/>
            <person name="Guangxu M.G."/>
            <person name="Wang T.W."/>
            <person name="Stroehlein A.J.S."/>
            <person name="Young N.D."/>
            <person name="Ang C.-S.A."/>
            <person name="Fernando D.W.F."/>
            <person name="Lu H.L."/>
            <person name="Taylor S.T."/>
            <person name="Ehtesham M.E.M."/>
            <person name="Najaraj S.H.N."/>
            <person name="Harsha G.H.G."/>
            <person name="Madugundu A.M."/>
            <person name="Renuse S.R."/>
            <person name="Holt D.H."/>
            <person name="Pandey A.P."/>
            <person name="Papenfuss A.P."/>
            <person name="Gasser R.B.G."/>
            <person name="Fischer K.F."/>
        </authorList>
    </citation>
    <scope>NUCLEOTIDE SEQUENCE</scope>
    <source>
        <strain evidence="10">SSS_KF_BRIS2020</strain>
    </source>
</reference>
<feature type="transmembrane region" description="Helical" evidence="8">
    <location>
        <begin position="413"/>
        <end position="436"/>
    </location>
</feature>
<evidence type="ECO:0000256" key="6">
    <source>
        <dbReference type="ARBA" id="ARBA00023136"/>
    </source>
</evidence>
<evidence type="ECO:0000313" key="12">
    <source>
        <dbReference type="Proteomes" id="UP000070412"/>
    </source>
</evidence>
<dbReference type="GO" id="GO:0016020">
    <property type="term" value="C:membrane"/>
    <property type="evidence" value="ECO:0007669"/>
    <property type="project" value="UniProtKB-SubCell"/>
</dbReference>
<protein>
    <submittedName>
        <fullName evidence="10">Solute carrier family 10 member 6</fullName>
    </submittedName>
</protein>
<keyword evidence="5 8" id="KW-1133">Transmembrane helix</keyword>
<evidence type="ECO:0000256" key="7">
    <source>
        <dbReference type="SAM" id="MobiDB-lite"/>
    </source>
</evidence>
<comment type="subcellular location">
    <subcellularLocation>
        <location evidence="1">Membrane</location>
        <topology evidence="1">Multi-pass membrane protein</topology>
    </subcellularLocation>
</comment>
<sequence>MILSSRPNLILLFIPLCLISRTDSDSIEKSSSIRFSSLTPSSSTLIKPTSTEVRFVSNLISNEMNKMEEEGKTFIVQNQTEKNFGAESNKNLLERNHRQDHSESRSTTTSTPSSSEQSNWNETEKSRISSSQTSSSLSTIIQNLVVEGAEQLDASPLIPNLIRNSENNSTETLLIPKVTVKAPSILKLIHDYLLVLLLISVMFSMGSGVTLKEVLNHIQRPTAVIVCIVAQFFLVPFIGYLIMTIMNLDALHATGLLILSCCPGGVTSNIFTFLADGDLSLSITMTSVATISALLLMPMNVWLYGRNLETTNLVIPYVEMSLTLILITIPVLIGMYLNYRMPKITPYITKIGIFAGFGIICFCQSLEVIIFPDIFVGVPYKLYTAVILLPAFSFVGGYIFAKLFRLNEKICRTIGIEIGIKNVGSALTIISLSFSIQHLKKAWAFPFLYAFTSTLVIFAITIGFRAARNYLQKQSTKGFVAVDKIDTDDSIIDDDYDDDEEMNKSDAIRKQNDCKFQSKILEDFNNNNNNNNNNGDDEDDFGGRKRIDSQSNRMDDNRPLMRDSRNDSVKVKILDTRQQKQRQGIDRLDEINPYRL</sequence>
<feature type="compositionally biased region" description="Low complexity" evidence="7">
    <location>
        <begin position="105"/>
        <end position="118"/>
    </location>
</feature>
<keyword evidence="12" id="KW-1185">Reference proteome</keyword>
<dbReference type="GO" id="GO:0008508">
    <property type="term" value="F:bile acid:sodium symporter activity"/>
    <property type="evidence" value="ECO:0007669"/>
    <property type="project" value="TreeGrafter"/>
</dbReference>